<evidence type="ECO:0000313" key="3">
    <source>
        <dbReference type="EMBL" id="QCI59144.1"/>
    </source>
</evidence>
<sequence length="317" mass="34104">MKKKNILALACVFLMMIGILSGCGGGEEAAYPAEDISCLVPYAAGGGTDNIARAVAANIDLPVSIACSVMTGAGGYTGSQEFSTQPGDGYHIMSQSPLDLICYYLTGVSEEKLWEKMEPLPCMVIDPGIVVTNPNSGINSVEDLKAMDPAELTWGFIGARQQMVTIQLLQGLGLEGATQVPYDSGADAITAIMGNHVDVSFMQVGDLGSAVESGNVKPLLIVDEKRCEIYPDIPCTEELGIEATGAQYRAFFATKDTTPEQIQYLNDKMADLQDDPDYLEALEGFGFLPGFIPADEMGAKIEEWYNIFAPIYEEYLK</sequence>
<dbReference type="AlphaFoldDB" id="A0A4D7AHR8"/>
<comment type="similarity">
    <text evidence="1">Belongs to the UPF0065 (bug) family.</text>
</comment>
<evidence type="ECO:0000256" key="2">
    <source>
        <dbReference type="SAM" id="SignalP"/>
    </source>
</evidence>
<dbReference type="RefSeq" id="WP_021750608.1">
    <property type="nucleotide sequence ID" value="NZ_CP034413.3"/>
</dbReference>
<evidence type="ECO:0000313" key="4">
    <source>
        <dbReference type="Proteomes" id="UP000298642"/>
    </source>
</evidence>
<dbReference type="SUPFAM" id="SSF53850">
    <property type="entry name" value="Periplasmic binding protein-like II"/>
    <property type="match status" value="1"/>
</dbReference>
<dbReference type="CDD" id="cd07012">
    <property type="entry name" value="PBP2_Bug_TTT"/>
    <property type="match status" value="1"/>
</dbReference>
<dbReference type="Pfam" id="PF03401">
    <property type="entry name" value="TctC"/>
    <property type="match status" value="1"/>
</dbReference>
<dbReference type="Gene3D" id="3.40.190.10">
    <property type="entry name" value="Periplasmic binding protein-like II"/>
    <property type="match status" value="1"/>
</dbReference>
<dbReference type="PANTHER" id="PTHR42928">
    <property type="entry name" value="TRICARBOXYLATE-BINDING PROTEIN"/>
    <property type="match status" value="1"/>
</dbReference>
<dbReference type="GeneID" id="89522987"/>
<feature type="signal peptide" evidence="2">
    <location>
        <begin position="1"/>
        <end position="22"/>
    </location>
</feature>
<name>A0A4D7AHR8_9FIRM</name>
<protein>
    <submittedName>
        <fullName evidence="3">Tripartite tricarboxylate transporter substrate binding protein</fullName>
    </submittedName>
</protein>
<dbReference type="PROSITE" id="PS51257">
    <property type="entry name" value="PROKAR_LIPOPROTEIN"/>
    <property type="match status" value="1"/>
</dbReference>
<organism evidence="3 4">
    <name type="scientific">Dysosmobacter welbionis</name>
    <dbReference type="NCBI Taxonomy" id="2093857"/>
    <lineage>
        <taxon>Bacteria</taxon>
        <taxon>Bacillati</taxon>
        <taxon>Bacillota</taxon>
        <taxon>Clostridia</taxon>
        <taxon>Eubacteriales</taxon>
        <taxon>Oscillospiraceae</taxon>
        <taxon>Dysosmobacter</taxon>
    </lineage>
</organism>
<accession>A0A4D7AHR8</accession>
<dbReference type="Gene3D" id="3.40.190.150">
    <property type="entry name" value="Bordetella uptake gene, domain 1"/>
    <property type="match status" value="1"/>
</dbReference>
<dbReference type="EMBL" id="CP034413">
    <property type="protein sequence ID" value="QCI59144.1"/>
    <property type="molecule type" value="Genomic_DNA"/>
</dbReference>
<keyword evidence="2" id="KW-0732">Signal</keyword>
<keyword evidence="4" id="KW-1185">Reference proteome</keyword>
<dbReference type="InterPro" id="IPR042100">
    <property type="entry name" value="Bug_dom1"/>
</dbReference>
<evidence type="ECO:0000256" key="1">
    <source>
        <dbReference type="ARBA" id="ARBA00006987"/>
    </source>
</evidence>
<dbReference type="PIRSF" id="PIRSF017082">
    <property type="entry name" value="YflP"/>
    <property type="match status" value="1"/>
</dbReference>
<dbReference type="Proteomes" id="UP000298642">
    <property type="component" value="Chromosome"/>
</dbReference>
<feature type="chain" id="PRO_5038685231" evidence="2">
    <location>
        <begin position="23"/>
        <end position="317"/>
    </location>
</feature>
<proteinExistence type="inferred from homology"/>
<dbReference type="PANTHER" id="PTHR42928:SF5">
    <property type="entry name" value="BLR1237 PROTEIN"/>
    <property type="match status" value="1"/>
</dbReference>
<reference evidence="4" key="1">
    <citation type="submission" date="2018-12" db="EMBL/GenBank/DDBJ databases">
        <title>Dusodibacter welbiota gen. nov., sp. nov., isolated from human faeces and emended description of the Oscillibacter genus.</title>
        <authorList>
            <person name="Le Roy T."/>
            <person name="Van der Smissen P."/>
            <person name="Delzenne N."/>
            <person name="Muccioli G."/>
            <person name="Collet J.F."/>
            <person name="Cani P.D."/>
        </authorList>
    </citation>
    <scope>NUCLEOTIDE SEQUENCE [LARGE SCALE GENOMIC DNA]</scope>
    <source>
        <strain evidence="4">J115</strain>
    </source>
</reference>
<gene>
    <name evidence="3" type="ORF">EIO64_07855</name>
</gene>
<dbReference type="KEGG" id="obj:EIO64_07855"/>
<dbReference type="InterPro" id="IPR005064">
    <property type="entry name" value="BUG"/>
</dbReference>